<evidence type="ECO:0000313" key="1">
    <source>
        <dbReference type="EMBL" id="KAL0399245.1"/>
    </source>
</evidence>
<gene>
    <name evidence="1" type="ORF">Sradi_2267800</name>
</gene>
<dbReference type="EMBL" id="JACGWJ010000009">
    <property type="protein sequence ID" value="KAL0399245.1"/>
    <property type="molecule type" value="Genomic_DNA"/>
</dbReference>
<proteinExistence type="predicted"/>
<comment type="caution">
    <text evidence="1">The sequence shown here is derived from an EMBL/GenBank/DDBJ whole genome shotgun (WGS) entry which is preliminary data.</text>
</comment>
<organism evidence="1">
    <name type="scientific">Sesamum radiatum</name>
    <name type="common">Black benniseed</name>
    <dbReference type="NCBI Taxonomy" id="300843"/>
    <lineage>
        <taxon>Eukaryota</taxon>
        <taxon>Viridiplantae</taxon>
        <taxon>Streptophyta</taxon>
        <taxon>Embryophyta</taxon>
        <taxon>Tracheophyta</taxon>
        <taxon>Spermatophyta</taxon>
        <taxon>Magnoliopsida</taxon>
        <taxon>eudicotyledons</taxon>
        <taxon>Gunneridae</taxon>
        <taxon>Pentapetalae</taxon>
        <taxon>asterids</taxon>
        <taxon>lamiids</taxon>
        <taxon>Lamiales</taxon>
        <taxon>Pedaliaceae</taxon>
        <taxon>Sesamum</taxon>
    </lineage>
</organism>
<reference evidence="1" key="1">
    <citation type="submission" date="2020-06" db="EMBL/GenBank/DDBJ databases">
        <authorList>
            <person name="Li T."/>
            <person name="Hu X."/>
            <person name="Zhang T."/>
            <person name="Song X."/>
            <person name="Zhang H."/>
            <person name="Dai N."/>
            <person name="Sheng W."/>
            <person name="Hou X."/>
            <person name="Wei L."/>
        </authorList>
    </citation>
    <scope>NUCLEOTIDE SEQUENCE</scope>
    <source>
        <strain evidence="1">G02</strain>
        <tissue evidence="1">Leaf</tissue>
    </source>
</reference>
<name>A0AAW2T373_SESRA</name>
<dbReference type="AlphaFoldDB" id="A0AAW2T373"/>
<accession>A0AAW2T373</accession>
<reference evidence="1" key="2">
    <citation type="journal article" date="2024" name="Plant">
        <title>Genomic evolution and insights into agronomic trait innovations of Sesamum species.</title>
        <authorList>
            <person name="Miao H."/>
            <person name="Wang L."/>
            <person name="Qu L."/>
            <person name="Liu H."/>
            <person name="Sun Y."/>
            <person name="Le M."/>
            <person name="Wang Q."/>
            <person name="Wei S."/>
            <person name="Zheng Y."/>
            <person name="Lin W."/>
            <person name="Duan Y."/>
            <person name="Cao H."/>
            <person name="Xiong S."/>
            <person name="Wang X."/>
            <person name="Wei L."/>
            <person name="Li C."/>
            <person name="Ma Q."/>
            <person name="Ju M."/>
            <person name="Zhao R."/>
            <person name="Li G."/>
            <person name="Mu C."/>
            <person name="Tian Q."/>
            <person name="Mei H."/>
            <person name="Zhang T."/>
            <person name="Gao T."/>
            <person name="Zhang H."/>
        </authorList>
    </citation>
    <scope>NUCLEOTIDE SEQUENCE</scope>
    <source>
        <strain evidence="1">G02</strain>
    </source>
</reference>
<protein>
    <submittedName>
        <fullName evidence="1">Uncharacterized protein</fullName>
    </submittedName>
</protein>
<sequence>MGGGFPRGSGNRVYKPGTHEAAMGSIYKFHRNDGLVFEAAEDGVLKSLQIRVRK</sequence>